<feature type="compositionally biased region" description="Basic and acidic residues" evidence="1">
    <location>
        <begin position="13"/>
        <end position="23"/>
    </location>
</feature>
<protein>
    <submittedName>
        <fullName evidence="2">Uncharacterized protein</fullName>
    </submittedName>
</protein>
<dbReference type="EMBL" id="RQFT01000003">
    <property type="protein sequence ID" value="TGL08306.1"/>
    <property type="molecule type" value="Genomic_DNA"/>
</dbReference>
<dbReference type="AlphaFoldDB" id="A0A7I0HVK0"/>
<evidence type="ECO:0000313" key="3">
    <source>
        <dbReference type="Proteomes" id="UP000297641"/>
    </source>
</evidence>
<dbReference type="Proteomes" id="UP000297641">
    <property type="component" value="Unassembled WGS sequence"/>
</dbReference>
<sequence>MFKASLKPMTKRQLQEMRRKAQEMLDNPDWPEEIEEIEYSDEDSLAIKIYLEHLDLIMQELKIDFATAILNPPVSLRSKNIPRSLLEL</sequence>
<evidence type="ECO:0000256" key="1">
    <source>
        <dbReference type="SAM" id="MobiDB-lite"/>
    </source>
</evidence>
<feature type="region of interest" description="Disordered" evidence="1">
    <location>
        <begin position="1"/>
        <end position="27"/>
    </location>
</feature>
<dbReference type="RefSeq" id="WP_135739934.1">
    <property type="nucleotide sequence ID" value="NZ_RQFT01000003.1"/>
</dbReference>
<organism evidence="2 3">
    <name type="scientific">Leptospira bouyouniensis</name>
    <dbReference type="NCBI Taxonomy" id="2484911"/>
    <lineage>
        <taxon>Bacteria</taxon>
        <taxon>Pseudomonadati</taxon>
        <taxon>Spirochaetota</taxon>
        <taxon>Spirochaetia</taxon>
        <taxon>Leptospirales</taxon>
        <taxon>Leptospiraceae</taxon>
        <taxon>Leptospira</taxon>
    </lineage>
</organism>
<name>A0A7I0HVK0_9LEPT</name>
<evidence type="ECO:0000313" key="2">
    <source>
        <dbReference type="EMBL" id="TGL08306.1"/>
    </source>
</evidence>
<comment type="caution">
    <text evidence="2">The sequence shown here is derived from an EMBL/GenBank/DDBJ whole genome shotgun (WGS) entry which is preliminary data.</text>
</comment>
<proteinExistence type="predicted"/>
<accession>A0A7I0HVK0</accession>
<reference evidence="2 3" key="1">
    <citation type="journal article" date="2019" name="PLoS Negl. Trop. Dis.">
        <title>Revisiting the worldwide diversity of Leptospira species in the environment.</title>
        <authorList>
            <person name="Vincent A.T."/>
            <person name="Schiettekatte O."/>
            <person name="Bourhy P."/>
            <person name="Veyrier F.J."/>
            <person name="Picardeau M."/>
        </authorList>
    </citation>
    <scope>NUCLEOTIDE SEQUENCE [LARGE SCALE GENOMIC DNA]</scope>
    <source>
        <strain evidence="2 3">201800273</strain>
    </source>
</reference>
<gene>
    <name evidence="2" type="ORF">EHQ43_04480</name>
</gene>